<keyword evidence="8 12" id="KW-0862">Zinc</keyword>
<keyword evidence="6 12" id="KW-0686">Riboflavin biosynthesis</keyword>
<dbReference type="CDD" id="cd01284">
    <property type="entry name" value="Riboflavin_deaminase-reductase"/>
    <property type="match status" value="1"/>
</dbReference>
<dbReference type="PANTHER" id="PTHR38011">
    <property type="entry name" value="DIHYDROFOLATE REDUCTASE FAMILY PROTEIN (AFU_ORTHOLOGUE AFUA_8G06820)"/>
    <property type="match status" value="1"/>
</dbReference>
<organism evidence="17 18">
    <name type="scientific">Roseibium aggregatum</name>
    <dbReference type="NCBI Taxonomy" id="187304"/>
    <lineage>
        <taxon>Bacteria</taxon>
        <taxon>Pseudomonadati</taxon>
        <taxon>Pseudomonadota</taxon>
        <taxon>Alphaproteobacteria</taxon>
        <taxon>Hyphomicrobiales</taxon>
        <taxon>Stappiaceae</taxon>
        <taxon>Roseibium</taxon>
    </lineage>
</organism>
<feature type="binding site" evidence="14">
    <location>
        <position position="209"/>
    </location>
    <ligand>
        <name>NADP(+)</name>
        <dbReference type="ChEBI" id="CHEBI:58349"/>
    </ligand>
</feature>
<comment type="function">
    <text evidence="1 12">Converts 2,5-diamino-6-(ribosylamino)-4(3h)-pyrimidinone 5'-phosphate into 5-amino-6-(ribosylamino)-2,4(1h,3h)-pyrimidinedione 5'-phosphate.</text>
</comment>
<comment type="cofactor">
    <cofactor evidence="12 15">
        <name>Zn(2+)</name>
        <dbReference type="ChEBI" id="CHEBI:29105"/>
    </cofactor>
    <text evidence="12 15">Binds 1 zinc ion.</text>
</comment>
<dbReference type="RefSeq" id="WP_207139372.1">
    <property type="nucleotide sequence ID" value="NZ_JAEKJZ010000001.1"/>
</dbReference>
<evidence type="ECO:0000256" key="1">
    <source>
        <dbReference type="ARBA" id="ARBA00002151"/>
    </source>
</evidence>
<feature type="active site" description="Proton donor" evidence="13">
    <location>
        <position position="61"/>
    </location>
</feature>
<comment type="catalytic activity">
    <reaction evidence="12">
        <text>2,5-diamino-6-hydroxy-4-(5-phosphoribosylamino)-pyrimidine + H2O + H(+) = 5-amino-6-(5-phospho-D-ribosylamino)uracil + NH4(+)</text>
        <dbReference type="Rhea" id="RHEA:21868"/>
        <dbReference type="ChEBI" id="CHEBI:15377"/>
        <dbReference type="ChEBI" id="CHEBI:15378"/>
        <dbReference type="ChEBI" id="CHEBI:28938"/>
        <dbReference type="ChEBI" id="CHEBI:58453"/>
        <dbReference type="ChEBI" id="CHEBI:58614"/>
        <dbReference type="EC" id="3.5.4.26"/>
    </reaction>
</comment>
<keyword evidence="7 12" id="KW-0479">Metal-binding</keyword>
<evidence type="ECO:0000259" key="16">
    <source>
        <dbReference type="PROSITE" id="PS51747"/>
    </source>
</evidence>
<comment type="pathway">
    <text evidence="3 12">Cofactor biosynthesis; riboflavin biosynthesis; 5-amino-6-(D-ribitylamino)uracil from GTP: step 3/4.</text>
</comment>
<evidence type="ECO:0000256" key="14">
    <source>
        <dbReference type="PIRSR" id="PIRSR006769-2"/>
    </source>
</evidence>
<keyword evidence="10 12" id="KW-0560">Oxidoreductase</keyword>
<dbReference type="PANTHER" id="PTHR38011:SF7">
    <property type="entry name" value="2,5-DIAMINO-6-RIBOSYLAMINO-4(3H)-PYRIMIDINONE 5'-PHOSPHATE REDUCTASE"/>
    <property type="match status" value="1"/>
</dbReference>
<feature type="binding site" evidence="14">
    <location>
        <begin position="306"/>
        <end position="312"/>
    </location>
    <ligand>
        <name>NADP(+)</name>
        <dbReference type="ChEBI" id="CHEBI:58349"/>
    </ligand>
</feature>
<dbReference type="PROSITE" id="PS00903">
    <property type="entry name" value="CYT_DCMP_DEAMINASES_1"/>
    <property type="match status" value="1"/>
</dbReference>
<dbReference type="InterPro" id="IPR016192">
    <property type="entry name" value="APOBEC/CMP_deaminase_Zn-bd"/>
</dbReference>
<dbReference type="Pfam" id="PF00383">
    <property type="entry name" value="dCMP_cyt_deam_1"/>
    <property type="match status" value="1"/>
</dbReference>
<protein>
    <recommendedName>
        <fullName evidence="12">Riboflavin biosynthesis protein RibD</fullName>
    </recommendedName>
    <domain>
        <recommendedName>
            <fullName evidence="12">Diaminohydroxyphosphoribosylaminopyrimidine deaminase</fullName>
            <shortName evidence="12">DRAP deaminase</shortName>
            <ecNumber evidence="12">3.5.4.26</ecNumber>
        </recommendedName>
        <alternativeName>
            <fullName evidence="12">Riboflavin-specific deaminase</fullName>
        </alternativeName>
    </domain>
    <domain>
        <recommendedName>
            <fullName evidence="12">5-amino-6-(5-phosphoribosylamino)uracil reductase</fullName>
            <ecNumber evidence="12">1.1.1.193</ecNumber>
        </recommendedName>
        <alternativeName>
            <fullName evidence="12">HTP reductase</fullName>
        </alternativeName>
    </domain>
</protein>
<comment type="caution">
    <text evidence="17">The sequence shown here is derived from an EMBL/GenBank/DDBJ whole genome shotgun (WGS) entry which is preliminary data.</text>
</comment>
<dbReference type="AlphaFoldDB" id="A0A939J3N0"/>
<evidence type="ECO:0000256" key="8">
    <source>
        <dbReference type="ARBA" id="ARBA00022833"/>
    </source>
</evidence>
<dbReference type="GO" id="GO:0009231">
    <property type="term" value="P:riboflavin biosynthetic process"/>
    <property type="evidence" value="ECO:0007669"/>
    <property type="project" value="UniProtKB-KW"/>
</dbReference>
<feature type="domain" description="CMP/dCMP-type deaminase" evidence="16">
    <location>
        <begin position="6"/>
        <end position="132"/>
    </location>
</feature>
<feature type="binding site" evidence="15">
    <location>
        <position position="59"/>
    </location>
    <ligand>
        <name>Zn(2+)</name>
        <dbReference type="ChEBI" id="CHEBI:29105"/>
        <note>catalytic</note>
    </ligand>
</feature>
<evidence type="ECO:0000256" key="5">
    <source>
        <dbReference type="ARBA" id="ARBA00007417"/>
    </source>
</evidence>
<feature type="binding site" evidence="14">
    <location>
        <position position="193"/>
    </location>
    <ligand>
        <name>substrate</name>
    </ligand>
</feature>
<dbReference type="InterPro" id="IPR002125">
    <property type="entry name" value="CMP_dCMP_dom"/>
</dbReference>
<keyword evidence="12 17" id="KW-0378">Hydrolase</keyword>
<evidence type="ECO:0000256" key="2">
    <source>
        <dbReference type="ARBA" id="ARBA00004882"/>
    </source>
</evidence>
<keyword evidence="9 12" id="KW-0521">NADP</keyword>
<dbReference type="InterPro" id="IPR024072">
    <property type="entry name" value="DHFR-like_dom_sf"/>
</dbReference>
<gene>
    <name evidence="17" type="primary">ribD</name>
    <name evidence="17" type="ORF">JF539_05775</name>
</gene>
<comment type="similarity">
    <text evidence="5 12">In the C-terminal section; belongs to the HTP reductase family.</text>
</comment>
<name>A0A939J3N0_9HYPH</name>
<feature type="binding site" evidence="14">
    <location>
        <position position="163"/>
    </location>
    <ligand>
        <name>NADP(+)</name>
        <dbReference type="ChEBI" id="CHEBI:58349"/>
    </ligand>
</feature>
<dbReference type="EC" id="3.5.4.26" evidence="12"/>
<accession>A0A939J3N0</accession>
<evidence type="ECO:0000313" key="18">
    <source>
        <dbReference type="Proteomes" id="UP000664096"/>
    </source>
</evidence>
<dbReference type="EMBL" id="JAEKJZ010000001">
    <property type="protein sequence ID" value="MBN9669839.1"/>
    <property type="molecule type" value="Genomic_DNA"/>
</dbReference>
<evidence type="ECO:0000256" key="12">
    <source>
        <dbReference type="PIRNR" id="PIRNR006769"/>
    </source>
</evidence>
<feature type="binding site" evidence="14">
    <location>
        <position position="205"/>
    </location>
    <ligand>
        <name>NADP(+)</name>
        <dbReference type="ChEBI" id="CHEBI:58349"/>
    </ligand>
</feature>
<dbReference type="SUPFAM" id="SSF53927">
    <property type="entry name" value="Cytidine deaminase-like"/>
    <property type="match status" value="1"/>
</dbReference>
<evidence type="ECO:0000256" key="13">
    <source>
        <dbReference type="PIRSR" id="PIRSR006769-1"/>
    </source>
</evidence>
<dbReference type="EC" id="1.1.1.193" evidence="12"/>
<dbReference type="Gene3D" id="3.40.430.10">
    <property type="entry name" value="Dihydrofolate Reductase, subunit A"/>
    <property type="match status" value="1"/>
</dbReference>
<proteinExistence type="inferred from homology"/>
<evidence type="ECO:0000256" key="11">
    <source>
        <dbReference type="ARBA" id="ARBA00023268"/>
    </source>
</evidence>
<evidence type="ECO:0000256" key="6">
    <source>
        <dbReference type="ARBA" id="ARBA00022619"/>
    </source>
</evidence>
<dbReference type="InterPro" id="IPR050765">
    <property type="entry name" value="Riboflavin_Biosynth_HTPR"/>
</dbReference>
<dbReference type="PIRSF" id="PIRSF006769">
    <property type="entry name" value="RibD"/>
    <property type="match status" value="1"/>
</dbReference>
<dbReference type="PROSITE" id="PS51747">
    <property type="entry name" value="CYT_DCMP_DEAMINASES_2"/>
    <property type="match status" value="1"/>
</dbReference>
<feature type="binding site" evidence="14">
    <location>
        <position position="213"/>
    </location>
    <ligand>
        <name>substrate</name>
    </ligand>
</feature>
<dbReference type="Pfam" id="PF01872">
    <property type="entry name" value="RibD_C"/>
    <property type="match status" value="1"/>
</dbReference>
<dbReference type="InterPro" id="IPR002734">
    <property type="entry name" value="RibDG_C"/>
</dbReference>
<feature type="binding site" evidence="14">
    <location>
        <position position="304"/>
    </location>
    <ligand>
        <name>substrate</name>
    </ligand>
</feature>
<reference evidence="17" key="1">
    <citation type="submission" date="2020-12" db="EMBL/GenBank/DDBJ databases">
        <title>Oil enriched cultivation method for isolating marine PHA-producing bacteria.</title>
        <authorList>
            <person name="Zheng W."/>
            <person name="Yu S."/>
            <person name="Huang Y."/>
        </authorList>
    </citation>
    <scope>NUCLEOTIDE SEQUENCE</scope>
    <source>
        <strain evidence="17">SY-2-12</strain>
    </source>
</reference>
<dbReference type="InterPro" id="IPR004794">
    <property type="entry name" value="Eubact_RibD"/>
</dbReference>
<dbReference type="GO" id="GO:0008270">
    <property type="term" value="F:zinc ion binding"/>
    <property type="evidence" value="ECO:0007669"/>
    <property type="project" value="InterPro"/>
</dbReference>
<dbReference type="GO" id="GO:0008703">
    <property type="term" value="F:5-amino-6-(5-phosphoribosylamino)uracil reductase activity"/>
    <property type="evidence" value="ECO:0007669"/>
    <property type="project" value="UniProtKB-EC"/>
</dbReference>
<comment type="similarity">
    <text evidence="4 12">In the N-terminal section; belongs to the cytidine and deoxycytidylate deaminase family.</text>
</comment>
<evidence type="ECO:0000256" key="4">
    <source>
        <dbReference type="ARBA" id="ARBA00005259"/>
    </source>
</evidence>
<comment type="pathway">
    <text evidence="2 12">Cofactor biosynthesis; riboflavin biosynthesis; 5-amino-6-(D-ribitylamino)uracil from GTP: step 2/4.</text>
</comment>
<keyword evidence="11" id="KW-0511">Multifunctional enzyme</keyword>
<evidence type="ECO:0000256" key="3">
    <source>
        <dbReference type="ARBA" id="ARBA00004910"/>
    </source>
</evidence>
<evidence type="ECO:0000256" key="10">
    <source>
        <dbReference type="ARBA" id="ARBA00023002"/>
    </source>
</evidence>
<evidence type="ECO:0000256" key="7">
    <source>
        <dbReference type="ARBA" id="ARBA00022723"/>
    </source>
</evidence>
<evidence type="ECO:0000256" key="15">
    <source>
        <dbReference type="PIRSR" id="PIRSR006769-3"/>
    </source>
</evidence>
<evidence type="ECO:0000313" key="17">
    <source>
        <dbReference type="EMBL" id="MBN9669839.1"/>
    </source>
</evidence>
<feature type="binding site" evidence="15">
    <location>
        <position position="84"/>
    </location>
    <ligand>
        <name>Zn(2+)</name>
        <dbReference type="ChEBI" id="CHEBI:29105"/>
        <note>catalytic</note>
    </ligand>
</feature>
<feature type="binding site" evidence="15">
    <location>
        <position position="93"/>
    </location>
    <ligand>
        <name>Zn(2+)</name>
        <dbReference type="ChEBI" id="CHEBI:29105"/>
        <note>catalytic</note>
    </ligand>
</feature>
<evidence type="ECO:0000256" key="9">
    <source>
        <dbReference type="ARBA" id="ARBA00022857"/>
    </source>
</evidence>
<dbReference type="GO" id="GO:0008835">
    <property type="term" value="F:diaminohydroxyphosphoribosylaminopyrimidine deaminase activity"/>
    <property type="evidence" value="ECO:0007669"/>
    <property type="project" value="UniProtKB-EC"/>
</dbReference>
<feature type="binding site" evidence="14">
    <location>
        <position position="216"/>
    </location>
    <ligand>
        <name>substrate</name>
    </ligand>
</feature>
<comment type="catalytic activity">
    <reaction evidence="12">
        <text>5-amino-6-(5-phospho-D-ribitylamino)uracil + NADP(+) = 5-amino-6-(5-phospho-D-ribosylamino)uracil + NADPH + H(+)</text>
        <dbReference type="Rhea" id="RHEA:17845"/>
        <dbReference type="ChEBI" id="CHEBI:15378"/>
        <dbReference type="ChEBI" id="CHEBI:57783"/>
        <dbReference type="ChEBI" id="CHEBI:58349"/>
        <dbReference type="ChEBI" id="CHEBI:58421"/>
        <dbReference type="ChEBI" id="CHEBI:58453"/>
        <dbReference type="EC" id="1.1.1.193"/>
    </reaction>
</comment>
<dbReference type="NCBIfam" id="TIGR00326">
    <property type="entry name" value="eubact_ribD"/>
    <property type="match status" value="1"/>
</dbReference>
<dbReference type="SUPFAM" id="SSF53597">
    <property type="entry name" value="Dihydrofolate reductase-like"/>
    <property type="match status" value="1"/>
</dbReference>
<dbReference type="InterPro" id="IPR016193">
    <property type="entry name" value="Cytidine_deaminase-like"/>
</dbReference>
<dbReference type="Proteomes" id="UP000664096">
    <property type="component" value="Unassembled WGS sequence"/>
</dbReference>
<sequence>MSSISQLDQRFMAAAERLARRGLGRVWPNPSVAALIVRDDGEGPVLVGRGVTSRPGLAHAEVNALAQAGEKAEGATCYVTLEPCSHYGRTPPCSLALINAGVKRVVIGMLDPNPRVAGRGVKMLEDAGIEVVVGLREKAMKVLYHGFMLRQLKQRPHVFLKLAVSRDGFIGRSGEGQIKISGPMSMRKVHGFRAEYDAIMVGSGTALADDPQLTCRLPGLADRSPVRVIVDRCARLSLESHLVRTCAEVPVWLICGSDADPDKIERLASAGVNVIRVPAEADCIKPSVLLSALATRGVTRLMLEGGSRMAASFLEADLVDDLCVVTGNVEIGQGGIPALRGTALADVVRDPKFERVAAGRFGEDLYTYLRRREA</sequence>
<dbReference type="Gene3D" id="3.40.140.10">
    <property type="entry name" value="Cytidine Deaminase, domain 2"/>
    <property type="match status" value="1"/>
</dbReference>